<feature type="domain" description="Homeobox" evidence="7">
    <location>
        <begin position="129"/>
        <end position="219"/>
    </location>
</feature>
<dbReference type="Gene3D" id="1.10.10.60">
    <property type="entry name" value="Homeodomain-like"/>
    <property type="match status" value="2"/>
</dbReference>
<comment type="subcellular location">
    <subcellularLocation>
        <location evidence="1 4 5">Nucleus</location>
    </subcellularLocation>
</comment>
<protein>
    <submittedName>
        <fullName evidence="8">H2.0-like homeobox protein</fullName>
    </submittedName>
</protein>
<name>A0A6A4WZM0_AMPAM</name>
<evidence type="ECO:0000256" key="4">
    <source>
        <dbReference type="PROSITE-ProRule" id="PRU00108"/>
    </source>
</evidence>
<reference evidence="8 9" key="1">
    <citation type="submission" date="2019-07" db="EMBL/GenBank/DDBJ databases">
        <title>Draft genome assembly of a fouling barnacle, Amphibalanus amphitrite (Darwin, 1854): The first reference genome for Thecostraca.</title>
        <authorList>
            <person name="Kim W."/>
        </authorList>
    </citation>
    <scope>NUCLEOTIDE SEQUENCE [LARGE SCALE GENOMIC DNA]</scope>
    <source>
        <strain evidence="8">SNU_AA5</strain>
        <tissue evidence="8">Soma without cirri and trophi</tissue>
    </source>
</reference>
<dbReference type="InterPro" id="IPR000047">
    <property type="entry name" value="HTH_motif"/>
</dbReference>
<feature type="compositionally biased region" description="Acidic residues" evidence="6">
    <location>
        <begin position="240"/>
        <end position="252"/>
    </location>
</feature>
<dbReference type="SMART" id="SM00389">
    <property type="entry name" value="HOX"/>
    <property type="match status" value="1"/>
</dbReference>
<dbReference type="EMBL" id="VIIS01000554">
    <property type="protein sequence ID" value="KAF0307642.1"/>
    <property type="molecule type" value="Genomic_DNA"/>
</dbReference>
<sequence length="252" mass="27758">MRFLGSKRDQGDADSTTGGGSAERWPPPTGPLLPLPGGLRSPLPGGGRSPLHAAGPLLPPLRPALYPLCAPPPPLVPYLQLGGRPAEPAPRLCATCPDPWPVTCHHLIQAADCRYPSSLVAGRRLGARRKRTWTRAVFTNLQRKGLEKRFTVQRYITKPERRKLAETLGLTDSQTLGLTDSQVRLTVTLTDSQERQTPTLIESQVKVWFQNRRMKWRNSRQAAERAAEETPVVDSTQPSAEDESAQPINVED</sequence>
<evidence type="ECO:0000256" key="1">
    <source>
        <dbReference type="ARBA" id="ARBA00004123"/>
    </source>
</evidence>
<dbReference type="CDD" id="cd00086">
    <property type="entry name" value="homeodomain"/>
    <property type="match status" value="1"/>
</dbReference>
<evidence type="ECO:0000256" key="6">
    <source>
        <dbReference type="SAM" id="MobiDB-lite"/>
    </source>
</evidence>
<accession>A0A6A4WZM0</accession>
<feature type="region of interest" description="Disordered" evidence="6">
    <location>
        <begin position="219"/>
        <end position="252"/>
    </location>
</feature>
<evidence type="ECO:0000256" key="2">
    <source>
        <dbReference type="ARBA" id="ARBA00023125"/>
    </source>
</evidence>
<proteinExistence type="predicted"/>
<dbReference type="OrthoDB" id="6159439at2759"/>
<evidence type="ECO:0000313" key="8">
    <source>
        <dbReference type="EMBL" id="KAF0307642.1"/>
    </source>
</evidence>
<feature type="DNA-binding region" description="Homeobox" evidence="4">
    <location>
        <begin position="131"/>
        <end position="220"/>
    </location>
</feature>
<dbReference type="InterPro" id="IPR001356">
    <property type="entry name" value="HD"/>
</dbReference>
<keyword evidence="4 5" id="KW-0539">Nucleus</keyword>
<dbReference type="PRINTS" id="PR00031">
    <property type="entry name" value="HTHREPRESSR"/>
</dbReference>
<dbReference type="GO" id="GO:0005634">
    <property type="term" value="C:nucleus"/>
    <property type="evidence" value="ECO:0007669"/>
    <property type="project" value="UniProtKB-SubCell"/>
</dbReference>
<evidence type="ECO:0000313" key="9">
    <source>
        <dbReference type="Proteomes" id="UP000440578"/>
    </source>
</evidence>
<dbReference type="PANTHER" id="PTHR46808:SF1">
    <property type="entry name" value="H2.0-LIKE HOMEOBOX PROTEIN"/>
    <property type="match status" value="1"/>
</dbReference>
<keyword evidence="3 4" id="KW-0371">Homeobox</keyword>
<organism evidence="8 9">
    <name type="scientific">Amphibalanus amphitrite</name>
    <name type="common">Striped barnacle</name>
    <name type="synonym">Balanus amphitrite</name>
    <dbReference type="NCBI Taxonomy" id="1232801"/>
    <lineage>
        <taxon>Eukaryota</taxon>
        <taxon>Metazoa</taxon>
        <taxon>Ecdysozoa</taxon>
        <taxon>Arthropoda</taxon>
        <taxon>Crustacea</taxon>
        <taxon>Multicrustacea</taxon>
        <taxon>Cirripedia</taxon>
        <taxon>Thoracica</taxon>
        <taxon>Thoracicalcarea</taxon>
        <taxon>Balanomorpha</taxon>
        <taxon>Balanoidea</taxon>
        <taxon>Balanidae</taxon>
        <taxon>Amphibalaninae</taxon>
        <taxon>Amphibalanus</taxon>
    </lineage>
</organism>
<dbReference type="AlphaFoldDB" id="A0A6A4WZM0"/>
<feature type="compositionally biased region" description="Low complexity" evidence="6">
    <location>
        <begin position="35"/>
        <end position="51"/>
    </location>
</feature>
<keyword evidence="9" id="KW-1185">Reference proteome</keyword>
<dbReference type="Proteomes" id="UP000440578">
    <property type="component" value="Unassembled WGS sequence"/>
</dbReference>
<keyword evidence="2 4" id="KW-0238">DNA-binding</keyword>
<dbReference type="SUPFAM" id="SSF46689">
    <property type="entry name" value="Homeodomain-like"/>
    <property type="match status" value="1"/>
</dbReference>
<comment type="caution">
    <text evidence="8">The sequence shown here is derived from an EMBL/GenBank/DDBJ whole genome shotgun (WGS) entry which is preliminary data.</text>
</comment>
<dbReference type="InterPro" id="IPR009057">
    <property type="entry name" value="Homeodomain-like_sf"/>
</dbReference>
<feature type="compositionally biased region" description="Pro residues" evidence="6">
    <location>
        <begin position="25"/>
        <end position="34"/>
    </location>
</feature>
<evidence type="ECO:0000259" key="7">
    <source>
        <dbReference type="PROSITE" id="PS50071"/>
    </source>
</evidence>
<dbReference type="InterPro" id="IPR052497">
    <property type="entry name" value="H2.0_Homeobox_TF"/>
</dbReference>
<evidence type="ECO:0000256" key="3">
    <source>
        <dbReference type="ARBA" id="ARBA00023155"/>
    </source>
</evidence>
<feature type="compositionally biased region" description="Basic and acidic residues" evidence="6">
    <location>
        <begin position="1"/>
        <end position="11"/>
    </location>
</feature>
<gene>
    <name evidence="8" type="primary">HLX_1</name>
    <name evidence="8" type="ORF">FJT64_021048</name>
</gene>
<dbReference type="PROSITE" id="PS50071">
    <property type="entry name" value="HOMEOBOX_2"/>
    <property type="match status" value="1"/>
</dbReference>
<dbReference type="Pfam" id="PF00046">
    <property type="entry name" value="Homeodomain"/>
    <property type="match status" value="2"/>
</dbReference>
<dbReference type="GO" id="GO:0043565">
    <property type="term" value="F:sequence-specific DNA binding"/>
    <property type="evidence" value="ECO:0007669"/>
    <property type="project" value="TreeGrafter"/>
</dbReference>
<feature type="region of interest" description="Disordered" evidence="6">
    <location>
        <begin position="1"/>
        <end position="51"/>
    </location>
</feature>
<evidence type="ECO:0000256" key="5">
    <source>
        <dbReference type="RuleBase" id="RU000682"/>
    </source>
</evidence>
<dbReference type="PANTHER" id="PTHR46808">
    <property type="entry name" value="H2.0-LIKE HOMEOBOX PROTEIN"/>
    <property type="match status" value="1"/>
</dbReference>